<gene>
    <name evidence="1" type="ORF">C4D60_Mb06t12990</name>
</gene>
<dbReference type="GO" id="GO:0030687">
    <property type="term" value="C:preribosome, large subunit precursor"/>
    <property type="evidence" value="ECO:0007669"/>
    <property type="project" value="TreeGrafter"/>
</dbReference>
<dbReference type="EMBL" id="PYDT01000009">
    <property type="protein sequence ID" value="THU49766.1"/>
    <property type="molecule type" value="Genomic_DNA"/>
</dbReference>
<dbReference type="InterPro" id="IPR037379">
    <property type="entry name" value="WDR74/Nsa1"/>
</dbReference>
<reference evidence="1 2" key="1">
    <citation type="journal article" date="2019" name="Nat. Plants">
        <title>Genome sequencing of Musa balbisiana reveals subgenome evolution and function divergence in polyploid bananas.</title>
        <authorList>
            <person name="Yao X."/>
        </authorList>
    </citation>
    <scope>NUCLEOTIDE SEQUENCE [LARGE SCALE GENOMIC DNA]</scope>
    <source>
        <strain evidence="2">cv. DH-PKW</strain>
        <tissue evidence="1">Leaves</tissue>
    </source>
</reference>
<dbReference type="Proteomes" id="UP000317650">
    <property type="component" value="Chromosome 6"/>
</dbReference>
<sequence>MTGRNQTSNPQPKGVRDCNLCSLRKALLAVARKNGLAGCITCLEKGNACLRSISFGDAAQNLSMFSRTTWNMCSAGKILCTSVDRSKNYALFGGHQKIVAGTNNYQDSLYDTSAQRRPVISVRLLRDSN</sequence>
<dbReference type="GO" id="GO:0042273">
    <property type="term" value="P:ribosomal large subunit biogenesis"/>
    <property type="evidence" value="ECO:0007669"/>
    <property type="project" value="InterPro"/>
</dbReference>
<dbReference type="AlphaFoldDB" id="A0A4V4H3W0"/>
<name>A0A4V4H3W0_MUSBA</name>
<comment type="caution">
    <text evidence="1">The sequence shown here is derived from an EMBL/GenBank/DDBJ whole genome shotgun (WGS) entry which is preliminary data.</text>
</comment>
<protein>
    <submittedName>
        <fullName evidence="1">Uncharacterized protein</fullName>
    </submittedName>
</protein>
<dbReference type="PANTHER" id="PTHR16038:SF4">
    <property type="entry name" value="WD REPEAT-CONTAINING PROTEIN 74"/>
    <property type="match status" value="1"/>
</dbReference>
<dbReference type="PANTHER" id="PTHR16038">
    <property type="entry name" value="NOP SEVEN ASSOCIATED PROTEIN 1"/>
    <property type="match status" value="1"/>
</dbReference>
<dbReference type="STRING" id="52838.A0A4V4H3W0"/>
<proteinExistence type="predicted"/>
<evidence type="ECO:0000313" key="2">
    <source>
        <dbReference type="Proteomes" id="UP000317650"/>
    </source>
</evidence>
<evidence type="ECO:0000313" key="1">
    <source>
        <dbReference type="EMBL" id="THU49766.1"/>
    </source>
</evidence>
<keyword evidence="2" id="KW-1185">Reference proteome</keyword>
<dbReference type="GO" id="GO:0005730">
    <property type="term" value="C:nucleolus"/>
    <property type="evidence" value="ECO:0007669"/>
    <property type="project" value="InterPro"/>
</dbReference>
<organism evidence="1 2">
    <name type="scientific">Musa balbisiana</name>
    <name type="common">Banana</name>
    <dbReference type="NCBI Taxonomy" id="52838"/>
    <lineage>
        <taxon>Eukaryota</taxon>
        <taxon>Viridiplantae</taxon>
        <taxon>Streptophyta</taxon>
        <taxon>Embryophyta</taxon>
        <taxon>Tracheophyta</taxon>
        <taxon>Spermatophyta</taxon>
        <taxon>Magnoliopsida</taxon>
        <taxon>Liliopsida</taxon>
        <taxon>Zingiberales</taxon>
        <taxon>Musaceae</taxon>
        <taxon>Musa</taxon>
    </lineage>
</organism>
<accession>A0A4V4H3W0</accession>